<sequence length="126" mass="14214">MSAEARHHIANLLHTYVEIADSKDVEAAVDLLGTARIRFPADHSADTAGARRLFSRLWTDPAPHRHDVSNLIVQSGGDGTWTARAHYTRWLFGPAPELHTLGEYTLVVDEETWRARSLTVTRTWTR</sequence>
<protein>
    <recommendedName>
        <fullName evidence="1">SnoaL-like domain-containing protein</fullName>
    </recommendedName>
</protein>
<evidence type="ECO:0000313" key="2">
    <source>
        <dbReference type="EMBL" id="KAA9160774.1"/>
    </source>
</evidence>
<accession>A0A5N0V4Q1</accession>
<comment type="caution">
    <text evidence="2">The sequence shown here is derived from an EMBL/GenBank/DDBJ whole genome shotgun (WGS) entry which is preliminary data.</text>
</comment>
<dbReference type="AlphaFoldDB" id="A0A5N0V4Q1"/>
<dbReference type="SUPFAM" id="SSF54427">
    <property type="entry name" value="NTF2-like"/>
    <property type="match status" value="1"/>
</dbReference>
<evidence type="ECO:0000259" key="1">
    <source>
        <dbReference type="Pfam" id="PF13577"/>
    </source>
</evidence>
<keyword evidence="3" id="KW-1185">Reference proteome</keyword>
<proteinExistence type="predicted"/>
<dbReference type="EMBL" id="VMNW02000020">
    <property type="protein sequence ID" value="KAA9160774.1"/>
    <property type="molecule type" value="Genomic_DNA"/>
</dbReference>
<dbReference type="Proteomes" id="UP000319769">
    <property type="component" value="Unassembled WGS sequence"/>
</dbReference>
<dbReference type="InterPro" id="IPR032710">
    <property type="entry name" value="NTF2-like_dom_sf"/>
</dbReference>
<dbReference type="OrthoDB" id="4774090at2"/>
<evidence type="ECO:0000313" key="3">
    <source>
        <dbReference type="Proteomes" id="UP000319769"/>
    </source>
</evidence>
<gene>
    <name evidence="2" type="ORF">FPZ12_016420</name>
</gene>
<dbReference type="InterPro" id="IPR037401">
    <property type="entry name" value="SnoaL-like"/>
</dbReference>
<feature type="domain" description="SnoaL-like" evidence="1">
    <location>
        <begin position="2"/>
        <end position="118"/>
    </location>
</feature>
<reference evidence="2" key="1">
    <citation type="submission" date="2019-09" db="EMBL/GenBank/DDBJ databases">
        <authorList>
            <person name="Teo W.F.A."/>
            <person name="Duangmal K."/>
        </authorList>
    </citation>
    <scope>NUCLEOTIDE SEQUENCE [LARGE SCALE GENOMIC DNA]</scope>
    <source>
        <strain evidence="2">K81G1</strain>
    </source>
</reference>
<dbReference type="Gene3D" id="3.10.450.50">
    <property type="match status" value="1"/>
</dbReference>
<dbReference type="Pfam" id="PF13577">
    <property type="entry name" value="SnoaL_4"/>
    <property type="match status" value="1"/>
</dbReference>
<name>A0A5N0V4Q1_9PSEU</name>
<organism evidence="2 3">
    <name type="scientific">Amycolatopsis acidicola</name>
    <dbReference type="NCBI Taxonomy" id="2596893"/>
    <lineage>
        <taxon>Bacteria</taxon>
        <taxon>Bacillati</taxon>
        <taxon>Actinomycetota</taxon>
        <taxon>Actinomycetes</taxon>
        <taxon>Pseudonocardiales</taxon>
        <taxon>Pseudonocardiaceae</taxon>
        <taxon>Amycolatopsis</taxon>
    </lineage>
</organism>